<protein>
    <submittedName>
        <fullName evidence="1 2">Uncharacterized protein</fullName>
    </submittedName>
</protein>
<reference evidence="2" key="3">
    <citation type="submission" date="2020-12" db="UniProtKB">
        <authorList>
            <consortium name="EnsemblPlants"/>
        </authorList>
    </citation>
    <scope>IDENTIFICATION</scope>
</reference>
<evidence type="ECO:0000313" key="1">
    <source>
        <dbReference type="EMBL" id="PNR31741.1"/>
    </source>
</evidence>
<keyword evidence="3" id="KW-1185">Reference proteome</keyword>
<dbReference type="Gramene" id="Pp3c21_7978V3.1">
    <property type="protein sequence ID" value="Pp3c21_7978V3.1"/>
    <property type="gene ID" value="Pp3c21_7978"/>
</dbReference>
<organism evidence="1">
    <name type="scientific">Physcomitrium patens</name>
    <name type="common">Spreading-leaved earth moss</name>
    <name type="synonym">Physcomitrella patens</name>
    <dbReference type="NCBI Taxonomy" id="3218"/>
    <lineage>
        <taxon>Eukaryota</taxon>
        <taxon>Viridiplantae</taxon>
        <taxon>Streptophyta</taxon>
        <taxon>Embryophyta</taxon>
        <taxon>Bryophyta</taxon>
        <taxon>Bryophytina</taxon>
        <taxon>Bryopsida</taxon>
        <taxon>Funariidae</taxon>
        <taxon>Funariales</taxon>
        <taxon>Funariaceae</taxon>
        <taxon>Physcomitrium</taxon>
    </lineage>
</organism>
<reference evidence="1 3" key="1">
    <citation type="journal article" date="2008" name="Science">
        <title>The Physcomitrella genome reveals evolutionary insights into the conquest of land by plants.</title>
        <authorList>
            <person name="Rensing S."/>
            <person name="Lang D."/>
            <person name="Zimmer A."/>
            <person name="Terry A."/>
            <person name="Salamov A."/>
            <person name="Shapiro H."/>
            <person name="Nishiyama T."/>
            <person name="Perroud P.-F."/>
            <person name="Lindquist E."/>
            <person name="Kamisugi Y."/>
            <person name="Tanahashi T."/>
            <person name="Sakakibara K."/>
            <person name="Fujita T."/>
            <person name="Oishi K."/>
            <person name="Shin-I T."/>
            <person name="Kuroki Y."/>
            <person name="Toyoda A."/>
            <person name="Suzuki Y."/>
            <person name="Hashimoto A."/>
            <person name="Yamaguchi K."/>
            <person name="Sugano A."/>
            <person name="Kohara Y."/>
            <person name="Fujiyama A."/>
            <person name="Anterola A."/>
            <person name="Aoki S."/>
            <person name="Ashton N."/>
            <person name="Barbazuk W.B."/>
            <person name="Barker E."/>
            <person name="Bennetzen J."/>
            <person name="Bezanilla M."/>
            <person name="Blankenship R."/>
            <person name="Cho S.H."/>
            <person name="Dutcher S."/>
            <person name="Estelle M."/>
            <person name="Fawcett J.A."/>
            <person name="Gundlach H."/>
            <person name="Hanada K."/>
            <person name="Heyl A."/>
            <person name="Hicks K.A."/>
            <person name="Hugh J."/>
            <person name="Lohr M."/>
            <person name="Mayer K."/>
            <person name="Melkozernov A."/>
            <person name="Murata T."/>
            <person name="Nelson D."/>
            <person name="Pils B."/>
            <person name="Prigge M."/>
            <person name="Reiss B."/>
            <person name="Renner T."/>
            <person name="Rombauts S."/>
            <person name="Rushton P."/>
            <person name="Sanderfoot A."/>
            <person name="Schween G."/>
            <person name="Shiu S.-H."/>
            <person name="Stueber K."/>
            <person name="Theodoulou F.L."/>
            <person name="Tu H."/>
            <person name="Van de Peer Y."/>
            <person name="Verrier P.J."/>
            <person name="Waters E."/>
            <person name="Wood A."/>
            <person name="Yang L."/>
            <person name="Cove D."/>
            <person name="Cuming A."/>
            <person name="Hasebe M."/>
            <person name="Lucas S."/>
            <person name="Mishler D.B."/>
            <person name="Reski R."/>
            <person name="Grigoriev I."/>
            <person name="Quatrano R.S."/>
            <person name="Boore J.L."/>
        </authorList>
    </citation>
    <scope>NUCLEOTIDE SEQUENCE [LARGE SCALE GENOMIC DNA]</scope>
    <source>
        <strain evidence="2 3">cv. Gransden 2004</strain>
    </source>
</reference>
<evidence type="ECO:0000313" key="2">
    <source>
        <dbReference type="EnsemblPlants" id="Pp3c21_7978V3.1"/>
    </source>
</evidence>
<gene>
    <name evidence="1" type="ORF">PHYPA_025864</name>
</gene>
<reference evidence="1 3" key="2">
    <citation type="journal article" date="2018" name="Plant J.">
        <title>The Physcomitrella patens chromosome-scale assembly reveals moss genome structure and evolution.</title>
        <authorList>
            <person name="Lang D."/>
            <person name="Ullrich K.K."/>
            <person name="Murat F."/>
            <person name="Fuchs J."/>
            <person name="Jenkins J."/>
            <person name="Haas F.B."/>
            <person name="Piednoel M."/>
            <person name="Gundlach H."/>
            <person name="Van Bel M."/>
            <person name="Meyberg R."/>
            <person name="Vives C."/>
            <person name="Morata J."/>
            <person name="Symeonidi A."/>
            <person name="Hiss M."/>
            <person name="Muchero W."/>
            <person name="Kamisugi Y."/>
            <person name="Saleh O."/>
            <person name="Blanc G."/>
            <person name="Decker E.L."/>
            <person name="van Gessel N."/>
            <person name="Grimwood J."/>
            <person name="Hayes R.D."/>
            <person name="Graham S.W."/>
            <person name="Gunter L.E."/>
            <person name="McDaniel S.F."/>
            <person name="Hoernstein S.N.W."/>
            <person name="Larsson A."/>
            <person name="Li F.W."/>
            <person name="Perroud P.F."/>
            <person name="Phillips J."/>
            <person name="Ranjan P."/>
            <person name="Rokshar D.S."/>
            <person name="Rothfels C.J."/>
            <person name="Schneider L."/>
            <person name="Shu S."/>
            <person name="Stevenson D.W."/>
            <person name="Thummler F."/>
            <person name="Tillich M."/>
            <person name="Villarreal Aguilar J.C."/>
            <person name="Widiez T."/>
            <person name="Wong G.K."/>
            <person name="Wymore A."/>
            <person name="Zhang Y."/>
            <person name="Zimmer A.D."/>
            <person name="Quatrano R.S."/>
            <person name="Mayer K.F.X."/>
            <person name="Goodstein D."/>
            <person name="Casacuberta J.M."/>
            <person name="Vandepoele K."/>
            <person name="Reski R."/>
            <person name="Cuming A.C."/>
            <person name="Tuskan G.A."/>
            <person name="Maumus F."/>
            <person name="Salse J."/>
            <person name="Schmutz J."/>
            <person name="Rensing S.A."/>
        </authorList>
    </citation>
    <scope>NUCLEOTIDE SEQUENCE [LARGE SCALE GENOMIC DNA]</scope>
    <source>
        <strain evidence="2 3">cv. Gransden 2004</strain>
    </source>
</reference>
<dbReference type="InParanoid" id="A0A2K1IR39"/>
<sequence length="31" mass="3274">MIFITALSFGVLTTSAIITDGVLCIDATRTE</sequence>
<name>A0A2K1IR39_PHYPA</name>
<evidence type="ECO:0000313" key="3">
    <source>
        <dbReference type="Proteomes" id="UP000006727"/>
    </source>
</evidence>
<proteinExistence type="predicted"/>
<accession>A0A2K1IR39</accession>
<dbReference type="Proteomes" id="UP000006727">
    <property type="component" value="Chromosome 21"/>
</dbReference>
<dbReference type="AlphaFoldDB" id="A0A2K1IR39"/>
<dbReference type="EnsemblPlants" id="Pp3c21_7978V3.1">
    <property type="protein sequence ID" value="Pp3c21_7978V3.1"/>
    <property type="gene ID" value="Pp3c21_7978"/>
</dbReference>
<dbReference type="EMBL" id="ABEU02000021">
    <property type="protein sequence ID" value="PNR31741.1"/>
    <property type="molecule type" value="Genomic_DNA"/>
</dbReference>